<keyword evidence="6 14" id="KW-0812">Transmembrane</keyword>
<evidence type="ECO:0000256" key="5">
    <source>
        <dbReference type="ARBA" id="ARBA00022448"/>
    </source>
</evidence>
<dbReference type="Proteomes" id="UP000052978">
    <property type="component" value="Unassembled WGS sequence"/>
</dbReference>
<dbReference type="PRINTS" id="PR00660">
    <property type="entry name" value="ERLUMENR"/>
</dbReference>
<evidence type="ECO:0000256" key="3">
    <source>
        <dbReference type="ARBA" id="ARBA00004653"/>
    </source>
</evidence>
<evidence type="ECO:0000256" key="10">
    <source>
        <dbReference type="ARBA" id="ARBA00022989"/>
    </source>
</evidence>
<evidence type="ECO:0000313" key="17">
    <source>
        <dbReference type="Proteomes" id="UP000052978"/>
    </source>
</evidence>
<dbReference type="InterPro" id="IPR000133">
    <property type="entry name" value="ER_ret_rcpt"/>
</dbReference>
<evidence type="ECO:0000256" key="8">
    <source>
        <dbReference type="ARBA" id="ARBA00022892"/>
    </source>
</evidence>
<proteinExistence type="inferred from homology"/>
<keyword evidence="13" id="KW-0968">Cytoplasmic vesicle</keyword>
<name>S7PCL0_MYOBR</name>
<comment type="similarity">
    <text evidence="4">Belongs to the ERD2 family.</text>
</comment>
<dbReference type="GO" id="GO:0030663">
    <property type="term" value="C:COPI-coated vesicle membrane"/>
    <property type="evidence" value="ECO:0007669"/>
    <property type="project" value="UniProtKB-SubCell"/>
</dbReference>
<feature type="chain" id="PRO_5004543893" evidence="15">
    <location>
        <begin position="17"/>
        <end position="123"/>
    </location>
</feature>
<reference evidence="16 17" key="1">
    <citation type="journal article" date="2013" name="Nat. Commun.">
        <title>Genome analysis reveals insights into physiology and longevity of the Brandt's bat Myotis brandtii.</title>
        <authorList>
            <person name="Seim I."/>
            <person name="Fang X."/>
            <person name="Xiong Z."/>
            <person name="Lobanov A.V."/>
            <person name="Huang Z."/>
            <person name="Ma S."/>
            <person name="Feng Y."/>
            <person name="Turanov A.A."/>
            <person name="Zhu Y."/>
            <person name="Lenz T.L."/>
            <person name="Gerashchenko M.V."/>
            <person name="Fan D."/>
            <person name="Hee Yim S."/>
            <person name="Yao X."/>
            <person name="Jordan D."/>
            <person name="Xiong Y."/>
            <person name="Ma Y."/>
            <person name="Lyapunov A.N."/>
            <person name="Chen G."/>
            <person name="Kulakova O.I."/>
            <person name="Sun Y."/>
            <person name="Lee S.G."/>
            <person name="Bronson R.T."/>
            <person name="Moskalev A.A."/>
            <person name="Sunyaev S.R."/>
            <person name="Zhang G."/>
            <person name="Krogh A."/>
            <person name="Wang J."/>
            <person name="Gladyshev V.N."/>
        </authorList>
    </citation>
    <scope>NUCLEOTIDE SEQUENCE [LARGE SCALE GENOMIC DNA]</scope>
</reference>
<dbReference type="GO" id="GO:0005789">
    <property type="term" value="C:endoplasmic reticulum membrane"/>
    <property type="evidence" value="ECO:0007669"/>
    <property type="project" value="UniProtKB-SubCell"/>
</dbReference>
<feature type="signal peptide" evidence="15">
    <location>
        <begin position="1"/>
        <end position="16"/>
    </location>
</feature>
<comment type="subcellular location">
    <subcellularLocation>
        <location evidence="1">Cytoplasmic vesicle</location>
        <location evidence="1">COPI-coated vesicle membrane</location>
        <topology evidence="1">Multi-pass membrane protein</topology>
    </subcellularLocation>
    <subcellularLocation>
        <location evidence="2">Endoplasmic reticulum membrane</location>
        <topology evidence="2">Multi-pass membrane protein</topology>
    </subcellularLocation>
    <subcellularLocation>
        <location evidence="3">Golgi apparatus membrane</location>
        <topology evidence="3">Multi-pass membrane protein</topology>
    </subcellularLocation>
</comment>
<dbReference type="GO" id="GO:0006621">
    <property type="term" value="P:protein retention in ER lumen"/>
    <property type="evidence" value="ECO:0007669"/>
    <property type="project" value="InterPro"/>
</dbReference>
<keyword evidence="11 14" id="KW-0472">Membrane</keyword>
<evidence type="ECO:0000313" key="16">
    <source>
        <dbReference type="EMBL" id="EPQ05567.1"/>
    </source>
</evidence>
<keyword evidence="8" id="KW-0931">ER-Golgi transport</keyword>
<protein>
    <submittedName>
        <fullName evidence="16">ER lumen protein retaining receptor 2</fullName>
    </submittedName>
</protein>
<gene>
    <name evidence="16" type="ORF">D623_10011972</name>
</gene>
<dbReference type="GO" id="GO:0000139">
    <property type="term" value="C:Golgi membrane"/>
    <property type="evidence" value="ECO:0007669"/>
    <property type="project" value="UniProtKB-SubCell"/>
</dbReference>
<dbReference type="EMBL" id="KE161818">
    <property type="protein sequence ID" value="EPQ05567.1"/>
    <property type="molecule type" value="Genomic_DNA"/>
</dbReference>
<evidence type="ECO:0000256" key="13">
    <source>
        <dbReference type="ARBA" id="ARBA00023329"/>
    </source>
</evidence>
<accession>S7PCL0</accession>
<organism evidence="16 17">
    <name type="scientific">Myotis brandtii</name>
    <name type="common">Brandt's bat</name>
    <dbReference type="NCBI Taxonomy" id="109478"/>
    <lineage>
        <taxon>Eukaryota</taxon>
        <taxon>Metazoa</taxon>
        <taxon>Chordata</taxon>
        <taxon>Craniata</taxon>
        <taxon>Vertebrata</taxon>
        <taxon>Euteleostomi</taxon>
        <taxon>Mammalia</taxon>
        <taxon>Eutheria</taxon>
        <taxon>Laurasiatheria</taxon>
        <taxon>Chiroptera</taxon>
        <taxon>Yangochiroptera</taxon>
        <taxon>Vespertilionidae</taxon>
        <taxon>Myotis</taxon>
    </lineage>
</organism>
<evidence type="ECO:0000256" key="9">
    <source>
        <dbReference type="ARBA" id="ARBA00022927"/>
    </source>
</evidence>
<evidence type="ECO:0000256" key="11">
    <source>
        <dbReference type="ARBA" id="ARBA00023136"/>
    </source>
</evidence>
<evidence type="ECO:0000256" key="7">
    <source>
        <dbReference type="ARBA" id="ARBA00022824"/>
    </source>
</evidence>
<evidence type="ECO:0000256" key="4">
    <source>
        <dbReference type="ARBA" id="ARBA00010120"/>
    </source>
</evidence>
<evidence type="ECO:0000256" key="14">
    <source>
        <dbReference type="SAM" id="Phobius"/>
    </source>
</evidence>
<sequence length="123" mass="14051">MAILLQLFMISKTGEAKTITTHYLFFLGLYQGLYFINCAWHFYFEGFFDLIAVVVALSRPSSTGTSSTCTSHKYSRKRSSVCQGKCQRPSPAPVLRGAWTEFLPEQRHKMLQVENQKLNSCCR</sequence>
<keyword evidence="9" id="KW-0653">Protein transport</keyword>
<dbReference type="PANTHER" id="PTHR10585">
    <property type="entry name" value="ER LUMEN PROTEIN RETAINING RECEPTOR"/>
    <property type="match status" value="1"/>
</dbReference>
<evidence type="ECO:0000256" key="15">
    <source>
        <dbReference type="SAM" id="SignalP"/>
    </source>
</evidence>
<dbReference type="GO" id="GO:0046923">
    <property type="term" value="F:ER retention sequence binding"/>
    <property type="evidence" value="ECO:0007669"/>
    <property type="project" value="InterPro"/>
</dbReference>
<evidence type="ECO:0000256" key="1">
    <source>
        <dbReference type="ARBA" id="ARBA00004129"/>
    </source>
</evidence>
<dbReference type="GO" id="GO:0015031">
    <property type="term" value="P:protein transport"/>
    <property type="evidence" value="ECO:0007669"/>
    <property type="project" value="UniProtKB-KW"/>
</dbReference>
<dbReference type="AlphaFoldDB" id="S7PCL0"/>
<feature type="transmembrane region" description="Helical" evidence="14">
    <location>
        <begin position="32"/>
        <end position="57"/>
    </location>
</feature>
<keyword evidence="12 16" id="KW-0675">Receptor</keyword>
<evidence type="ECO:0000256" key="6">
    <source>
        <dbReference type="ARBA" id="ARBA00022692"/>
    </source>
</evidence>
<keyword evidence="10 14" id="KW-1133">Transmembrane helix</keyword>
<keyword evidence="7" id="KW-0256">Endoplasmic reticulum</keyword>
<dbReference type="GO" id="GO:0016192">
    <property type="term" value="P:vesicle-mediated transport"/>
    <property type="evidence" value="ECO:0007669"/>
    <property type="project" value="UniProtKB-KW"/>
</dbReference>
<keyword evidence="15" id="KW-0732">Signal</keyword>
<dbReference type="Pfam" id="PF00810">
    <property type="entry name" value="ER_lumen_recept"/>
    <property type="match status" value="1"/>
</dbReference>
<keyword evidence="5" id="KW-0813">Transport</keyword>
<keyword evidence="17" id="KW-1185">Reference proteome</keyword>
<evidence type="ECO:0000256" key="12">
    <source>
        <dbReference type="ARBA" id="ARBA00023170"/>
    </source>
</evidence>
<evidence type="ECO:0000256" key="2">
    <source>
        <dbReference type="ARBA" id="ARBA00004477"/>
    </source>
</evidence>